<dbReference type="RefSeq" id="WP_130308231.1">
    <property type="nucleotide sequence ID" value="NZ_SHKN01000003.1"/>
</dbReference>
<feature type="transmembrane region" description="Helical" evidence="1">
    <location>
        <begin position="105"/>
        <end position="125"/>
    </location>
</feature>
<accession>A0A4Q7VC29</accession>
<keyword evidence="1" id="KW-1133">Transmembrane helix</keyword>
<comment type="caution">
    <text evidence="3">The sequence shown here is derived from an EMBL/GenBank/DDBJ whole genome shotgun (WGS) entry which is preliminary data.</text>
</comment>
<reference evidence="3 4" key="1">
    <citation type="submission" date="2019-02" db="EMBL/GenBank/DDBJ databases">
        <title>Genomic Encyclopedia of Type Strains, Phase IV (KMG-IV): sequencing the most valuable type-strain genomes for metagenomic binning, comparative biology and taxonomic classification.</title>
        <authorList>
            <person name="Goeker M."/>
        </authorList>
    </citation>
    <scope>NUCLEOTIDE SEQUENCE [LARGE SCALE GENOMIC DNA]</scope>
    <source>
        <strain evidence="3 4">DSM 28825</strain>
    </source>
</reference>
<dbReference type="PANTHER" id="PTHR34978">
    <property type="entry name" value="POSSIBLE SENSOR-TRANSDUCER PROTEIN BLAR"/>
    <property type="match status" value="1"/>
</dbReference>
<dbReference type="Pfam" id="PF05569">
    <property type="entry name" value="Peptidase_M56"/>
    <property type="match status" value="1"/>
</dbReference>
<dbReference type="PANTHER" id="PTHR34978:SF3">
    <property type="entry name" value="SLR0241 PROTEIN"/>
    <property type="match status" value="1"/>
</dbReference>
<evidence type="ECO:0000313" key="4">
    <source>
        <dbReference type="Proteomes" id="UP000293562"/>
    </source>
</evidence>
<dbReference type="CDD" id="cd07341">
    <property type="entry name" value="M56_BlaR1_MecR1_like"/>
    <property type="match status" value="1"/>
</dbReference>
<feature type="transmembrane region" description="Helical" evidence="1">
    <location>
        <begin position="273"/>
        <end position="292"/>
    </location>
</feature>
<dbReference type="OrthoDB" id="9814002at2"/>
<evidence type="ECO:0000256" key="1">
    <source>
        <dbReference type="SAM" id="Phobius"/>
    </source>
</evidence>
<evidence type="ECO:0000259" key="2">
    <source>
        <dbReference type="Pfam" id="PF05569"/>
    </source>
</evidence>
<dbReference type="EMBL" id="SHKN01000003">
    <property type="protein sequence ID" value="RZT92382.1"/>
    <property type="molecule type" value="Genomic_DNA"/>
</dbReference>
<dbReference type="InterPro" id="IPR008756">
    <property type="entry name" value="Peptidase_M56"/>
</dbReference>
<proteinExistence type="predicted"/>
<feature type="transmembrane region" description="Helical" evidence="1">
    <location>
        <begin position="6"/>
        <end position="25"/>
    </location>
</feature>
<keyword evidence="1" id="KW-0812">Transmembrane</keyword>
<protein>
    <submittedName>
        <fullName evidence="3">Beta-lactamase regulating signal transducer with metallopeptidase domain</fullName>
    </submittedName>
</protein>
<feature type="transmembrane region" description="Helical" evidence="1">
    <location>
        <begin position="37"/>
        <end position="56"/>
    </location>
</feature>
<evidence type="ECO:0000313" key="3">
    <source>
        <dbReference type="EMBL" id="RZT92382.1"/>
    </source>
</evidence>
<keyword evidence="1" id="KW-0472">Membrane</keyword>
<dbReference type="Proteomes" id="UP000293562">
    <property type="component" value="Unassembled WGS sequence"/>
</dbReference>
<name>A0A4Q7VC29_9BACT</name>
<sequence length="563" mass="64184">MLIFISYMIKVGISLAFFYMLYKLLLNRDANHKYKRLTLLLSICAAFAMPLVAHLIPANEIRSAPIQKVRELIEMPLTETAVISPNQKQTLAETSESIPINWTAIVYWCILSLLGVQFFLSYLSILKWLRKATIKPYKDILIAIVSDTIQAFSFSKYIVLSKQDYEQNKTPILLHEEAHIRLHHSFDVILIELICYLQWFNPFAWLLKKELKLVHEFQADQAVLNTGIDATQYQLLILEKAVGKRRFASANHFKQGSISKRLKMMKKKQVKRWGVAKALLFLPMGLLLLQAFTQPEIIKKVNTLPPLIVQADSSQIWLSHWTPENLPQNNQVITKLANMAEKGTESGQSRIKARNVLKILQNRRDAYLVNGKIATQDEIPAIVKCFVQGKDYWGKTGPEGQEMSFGGNKTQINKGVIVCGFDKETSKEGLNFTMKAIGKAYLQVREEKAKTFFNKAYFDLKGSERSFIDKIVPIHIAKLKSQSTAGLTMNLKVSPNGIYFDDKPCPLDQLANRIKPFVKKTPNMVLKLLVDVELKMGIIDDVKKQLTLAGIKTLRYETYKDAK</sequence>
<gene>
    <name evidence="3" type="ORF">EV201_2858</name>
</gene>
<organism evidence="3 4">
    <name type="scientific">Ancylomarina subtilis</name>
    <dbReference type="NCBI Taxonomy" id="1639035"/>
    <lineage>
        <taxon>Bacteria</taxon>
        <taxon>Pseudomonadati</taxon>
        <taxon>Bacteroidota</taxon>
        <taxon>Bacteroidia</taxon>
        <taxon>Marinilabiliales</taxon>
        <taxon>Marinifilaceae</taxon>
        <taxon>Ancylomarina</taxon>
    </lineage>
</organism>
<dbReference type="InterPro" id="IPR052173">
    <property type="entry name" value="Beta-lactam_resp_regulator"/>
</dbReference>
<keyword evidence="4" id="KW-1185">Reference proteome</keyword>
<dbReference type="AlphaFoldDB" id="A0A4Q7VC29"/>
<feature type="domain" description="Peptidase M56" evidence="2">
    <location>
        <begin position="157"/>
        <end position="264"/>
    </location>
</feature>